<reference evidence="4" key="2">
    <citation type="submission" date="2024-10" db="UniProtKB">
        <authorList>
            <consortium name="EnsemblProtists"/>
        </authorList>
    </citation>
    <scope>IDENTIFICATION</scope>
</reference>
<dbReference type="AlphaFoldDB" id="A0A0D3JGU9"/>
<dbReference type="Proteomes" id="UP000013827">
    <property type="component" value="Unassembled WGS sequence"/>
</dbReference>
<dbReference type="RefSeq" id="XP_005775163.1">
    <property type="nucleotide sequence ID" value="XM_005775106.1"/>
</dbReference>
<evidence type="ECO:0000256" key="2">
    <source>
        <dbReference type="ARBA" id="ARBA00022679"/>
    </source>
</evidence>
<dbReference type="SUPFAM" id="SSF53335">
    <property type="entry name" value="S-adenosyl-L-methionine-dependent methyltransferases"/>
    <property type="match status" value="1"/>
</dbReference>
<dbReference type="GO" id="GO:0032259">
    <property type="term" value="P:methylation"/>
    <property type="evidence" value="ECO:0007669"/>
    <property type="project" value="UniProtKB-KW"/>
</dbReference>
<feature type="domain" description="Methyltransferase" evidence="3">
    <location>
        <begin position="101"/>
        <end position="166"/>
    </location>
</feature>
<dbReference type="Pfam" id="PF13649">
    <property type="entry name" value="Methyltransf_25"/>
    <property type="match status" value="1"/>
</dbReference>
<protein>
    <recommendedName>
        <fullName evidence="3">Methyltransferase domain-containing protein</fullName>
    </recommendedName>
</protein>
<dbReference type="GO" id="GO:0008168">
    <property type="term" value="F:methyltransferase activity"/>
    <property type="evidence" value="ECO:0007669"/>
    <property type="project" value="UniProtKB-KW"/>
</dbReference>
<evidence type="ECO:0000256" key="1">
    <source>
        <dbReference type="ARBA" id="ARBA00022603"/>
    </source>
</evidence>
<keyword evidence="2" id="KW-0808">Transferase</keyword>
<evidence type="ECO:0000313" key="4">
    <source>
        <dbReference type="EnsemblProtists" id="EOD22734"/>
    </source>
</evidence>
<sequence length="235" mass="25435">MQRMCSKQAAIAATTAAAAAAAVAYWLGRRHSLTGKSSSTDLCSCGASLAGMTEADRRFHQQSRRHITNCRALRRGRIVVAENFSEYRRTIETVVAATDRVLEVGCGRGVTTALIARRCGHVLGVDLSAKVIAMARSRFPRLDFLEADASDVSALRARGPFDKIFVDVNGSRELQMLLPLLEALDAALAPEALVVKNAPLKRLLMRASLVDALPNLALAPSGDGALLRREYKRCM</sequence>
<keyword evidence="1" id="KW-0489">Methyltransferase</keyword>
<evidence type="ECO:0000259" key="3">
    <source>
        <dbReference type="Pfam" id="PF13649"/>
    </source>
</evidence>
<dbReference type="CDD" id="cd02440">
    <property type="entry name" value="AdoMet_MTases"/>
    <property type="match status" value="1"/>
</dbReference>
<dbReference type="InterPro" id="IPR041698">
    <property type="entry name" value="Methyltransf_25"/>
</dbReference>
<accession>A0A0D3JGU9</accession>
<dbReference type="InterPro" id="IPR029063">
    <property type="entry name" value="SAM-dependent_MTases_sf"/>
</dbReference>
<dbReference type="GeneID" id="17268281"/>
<organism evidence="4 5">
    <name type="scientific">Emiliania huxleyi (strain CCMP1516)</name>
    <dbReference type="NCBI Taxonomy" id="280463"/>
    <lineage>
        <taxon>Eukaryota</taxon>
        <taxon>Haptista</taxon>
        <taxon>Haptophyta</taxon>
        <taxon>Prymnesiophyceae</taxon>
        <taxon>Isochrysidales</taxon>
        <taxon>Noelaerhabdaceae</taxon>
        <taxon>Emiliania</taxon>
    </lineage>
</organism>
<dbReference type="eggNOG" id="ENOG502SB9Q">
    <property type="taxonomic scope" value="Eukaryota"/>
</dbReference>
<proteinExistence type="predicted"/>
<keyword evidence="5" id="KW-1185">Reference proteome</keyword>
<name>A0A0D3JGU9_EMIH1</name>
<dbReference type="PANTHER" id="PTHR43861:SF1">
    <property type="entry name" value="TRANS-ACONITATE 2-METHYLTRANSFERASE"/>
    <property type="match status" value="1"/>
</dbReference>
<dbReference type="OMA" id="HITNCRA"/>
<reference evidence="5" key="1">
    <citation type="journal article" date="2013" name="Nature">
        <title>Pan genome of the phytoplankton Emiliania underpins its global distribution.</title>
        <authorList>
            <person name="Read B.A."/>
            <person name="Kegel J."/>
            <person name="Klute M.J."/>
            <person name="Kuo A."/>
            <person name="Lefebvre S.C."/>
            <person name="Maumus F."/>
            <person name="Mayer C."/>
            <person name="Miller J."/>
            <person name="Monier A."/>
            <person name="Salamov A."/>
            <person name="Young J."/>
            <person name="Aguilar M."/>
            <person name="Claverie J.M."/>
            <person name="Frickenhaus S."/>
            <person name="Gonzalez K."/>
            <person name="Herman E.K."/>
            <person name="Lin Y.C."/>
            <person name="Napier J."/>
            <person name="Ogata H."/>
            <person name="Sarno A.F."/>
            <person name="Shmutz J."/>
            <person name="Schroeder D."/>
            <person name="de Vargas C."/>
            <person name="Verret F."/>
            <person name="von Dassow P."/>
            <person name="Valentin K."/>
            <person name="Van de Peer Y."/>
            <person name="Wheeler G."/>
            <person name="Dacks J.B."/>
            <person name="Delwiche C.F."/>
            <person name="Dyhrman S.T."/>
            <person name="Glockner G."/>
            <person name="John U."/>
            <person name="Richards T."/>
            <person name="Worden A.Z."/>
            <person name="Zhang X."/>
            <person name="Grigoriev I.V."/>
            <person name="Allen A.E."/>
            <person name="Bidle K."/>
            <person name="Borodovsky M."/>
            <person name="Bowler C."/>
            <person name="Brownlee C."/>
            <person name="Cock J.M."/>
            <person name="Elias M."/>
            <person name="Gladyshev V.N."/>
            <person name="Groth M."/>
            <person name="Guda C."/>
            <person name="Hadaegh A."/>
            <person name="Iglesias-Rodriguez M.D."/>
            <person name="Jenkins J."/>
            <person name="Jones B.M."/>
            <person name="Lawson T."/>
            <person name="Leese F."/>
            <person name="Lindquist E."/>
            <person name="Lobanov A."/>
            <person name="Lomsadze A."/>
            <person name="Malik S.B."/>
            <person name="Marsh M.E."/>
            <person name="Mackinder L."/>
            <person name="Mock T."/>
            <person name="Mueller-Roeber B."/>
            <person name="Pagarete A."/>
            <person name="Parker M."/>
            <person name="Probert I."/>
            <person name="Quesneville H."/>
            <person name="Raines C."/>
            <person name="Rensing S.A."/>
            <person name="Riano-Pachon D.M."/>
            <person name="Richier S."/>
            <person name="Rokitta S."/>
            <person name="Shiraiwa Y."/>
            <person name="Soanes D.M."/>
            <person name="van der Giezen M."/>
            <person name="Wahlund T.M."/>
            <person name="Williams B."/>
            <person name="Wilson W."/>
            <person name="Wolfe G."/>
            <person name="Wurch L.L."/>
        </authorList>
    </citation>
    <scope>NUCLEOTIDE SEQUENCE</scope>
</reference>
<evidence type="ECO:0000313" key="5">
    <source>
        <dbReference type="Proteomes" id="UP000013827"/>
    </source>
</evidence>
<dbReference type="KEGG" id="ehx:EMIHUDRAFT_432011"/>
<dbReference type="HOGENOM" id="CLU_1182036_0_0_1"/>
<dbReference type="PANTHER" id="PTHR43861">
    <property type="entry name" value="TRANS-ACONITATE 2-METHYLTRANSFERASE-RELATED"/>
    <property type="match status" value="1"/>
</dbReference>
<dbReference type="Gene3D" id="3.40.50.150">
    <property type="entry name" value="Vaccinia Virus protein VP39"/>
    <property type="match status" value="1"/>
</dbReference>
<dbReference type="EnsemblProtists" id="EOD22734">
    <property type="protein sequence ID" value="EOD22734"/>
    <property type="gene ID" value="EMIHUDRAFT_432011"/>
</dbReference>
<dbReference type="PaxDb" id="2903-EOD22734"/>